<feature type="domain" description="AB hydrolase-1" evidence="1">
    <location>
        <begin position="37"/>
        <end position="237"/>
    </location>
</feature>
<dbReference type="RefSeq" id="WP_251801340.1">
    <property type="nucleotide sequence ID" value="NZ_JAMQOL010000041.1"/>
</dbReference>
<proteinExistence type="predicted"/>
<organism evidence="2 3">
    <name type="scientific">Paractinoplanes hotanensis</name>
    <dbReference type="NCBI Taxonomy" id="2906497"/>
    <lineage>
        <taxon>Bacteria</taxon>
        <taxon>Bacillati</taxon>
        <taxon>Actinomycetota</taxon>
        <taxon>Actinomycetes</taxon>
        <taxon>Micromonosporales</taxon>
        <taxon>Micromonosporaceae</taxon>
        <taxon>Paractinoplanes</taxon>
    </lineage>
</organism>
<evidence type="ECO:0000313" key="3">
    <source>
        <dbReference type="Proteomes" id="UP001523216"/>
    </source>
</evidence>
<evidence type="ECO:0000259" key="1">
    <source>
        <dbReference type="Pfam" id="PF12697"/>
    </source>
</evidence>
<keyword evidence="3" id="KW-1185">Reference proteome</keyword>
<dbReference type="Proteomes" id="UP001523216">
    <property type="component" value="Unassembled WGS sequence"/>
</dbReference>
<dbReference type="Gene3D" id="3.40.50.1820">
    <property type="entry name" value="alpha/beta hydrolase"/>
    <property type="match status" value="1"/>
</dbReference>
<dbReference type="InterPro" id="IPR029058">
    <property type="entry name" value="AB_hydrolase_fold"/>
</dbReference>
<dbReference type="SUPFAM" id="SSF53474">
    <property type="entry name" value="alpha/beta-Hydrolases"/>
    <property type="match status" value="1"/>
</dbReference>
<comment type="caution">
    <text evidence="2">The sequence shown here is derived from an EMBL/GenBank/DDBJ whole genome shotgun (WGS) entry which is preliminary data.</text>
</comment>
<keyword evidence="2" id="KW-0378">Hydrolase</keyword>
<name>A0ABT0Y6B6_9ACTN</name>
<evidence type="ECO:0000313" key="2">
    <source>
        <dbReference type="EMBL" id="MCM4081577.1"/>
    </source>
</evidence>
<sequence length="261" mass="28028">MRSGLLRFEDWTDPVPPVEREVVSLTADARADLPPMLFVPGLGHGAWAFAEHWLPQAASRGYAAHAVTPRPGGDLRAQVHDVVQVAASLPRQAVLVGQGAGALVVAYAMGRYPVRAAVLAAPVMDGWPTLGAALRTNPFGTLPALFGGRLRLSRKQLFGPEMPAEDAQRHLDRIVARPRRELVTHDPAPRPVGDPPVLVIGSPDDRVVPRTSLDRTATRYGGAPLLFPGMGHDLMLDVARAEPIEAILDWLDKTLGDQGTS</sequence>
<accession>A0ABT0Y6B6</accession>
<reference evidence="2 3" key="1">
    <citation type="submission" date="2022-06" db="EMBL/GenBank/DDBJ databases">
        <title>Actinoplanes abujensis sp. nov., isolated from Nigerian arid soil.</title>
        <authorList>
            <person name="Ding P."/>
        </authorList>
    </citation>
    <scope>NUCLEOTIDE SEQUENCE [LARGE SCALE GENOMIC DNA]</scope>
    <source>
        <strain evidence="3">TRM88002</strain>
    </source>
</reference>
<dbReference type="InterPro" id="IPR000073">
    <property type="entry name" value="AB_hydrolase_1"/>
</dbReference>
<dbReference type="GO" id="GO:0016787">
    <property type="term" value="F:hydrolase activity"/>
    <property type="evidence" value="ECO:0007669"/>
    <property type="project" value="UniProtKB-KW"/>
</dbReference>
<dbReference type="Pfam" id="PF12697">
    <property type="entry name" value="Abhydrolase_6"/>
    <property type="match status" value="1"/>
</dbReference>
<gene>
    <name evidence="2" type="ORF">LXN57_28775</name>
</gene>
<protein>
    <submittedName>
        <fullName evidence="2">Alpha/beta fold hydrolase</fullName>
    </submittedName>
</protein>
<dbReference type="EMBL" id="JAMQOL010000041">
    <property type="protein sequence ID" value="MCM4081577.1"/>
    <property type="molecule type" value="Genomic_DNA"/>
</dbReference>